<name>A0ABS8V2P0_DATST</name>
<protein>
    <submittedName>
        <fullName evidence="1">Uncharacterized protein</fullName>
    </submittedName>
</protein>
<evidence type="ECO:0000313" key="1">
    <source>
        <dbReference type="EMBL" id="MCD9641420.1"/>
    </source>
</evidence>
<keyword evidence="2" id="KW-1185">Reference proteome</keyword>
<comment type="caution">
    <text evidence="1">The sequence shown here is derived from an EMBL/GenBank/DDBJ whole genome shotgun (WGS) entry which is preliminary data.</text>
</comment>
<dbReference type="EMBL" id="JACEIK010003357">
    <property type="protein sequence ID" value="MCD9641420.1"/>
    <property type="molecule type" value="Genomic_DNA"/>
</dbReference>
<accession>A0ABS8V2P0</accession>
<sequence length="113" mass="12939">MLDALKERGKAKGEVEDFEKYFPLPVPQFPPRISQQALDAKVAKHIECIKEATLQVLFIDAIKEKPEFAKYLKMFLTRKLFYDKEEVIPVIHRVSAIIVGTCVEKKGDVGEFT</sequence>
<organism evidence="1 2">
    <name type="scientific">Datura stramonium</name>
    <name type="common">Jimsonweed</name>
    <name type="synonym">Common thornapple</name>
    <dbReference type="NCBI Taxonomy" id="4076"/>
    <lineage>
        <taxon>Eukaryota</taxon>
        <taxon>Viridiplantae</taxon>
        <taxon>Streptophyta</taxon>
        <taxon>Embryophyta</taxon>
        <taxon>Tracheophyta</taxon>
        <taxon>Spermatophyta</taxon>
        <taxon>Magnoliopsida</taxon>
        <taxon>eudicotyledons</taxon>
        <taxon>Gunneridae</taxon>
        <taxon>Pentapetalae</taxon>
        <taxon>asterids</taxon>
        <taxon>lamiids</taxon>
        <taxon>Solanales</taxon>
        <taxon>Solanaceae</taxon>
        <taxon>Solanoideae</taxon>
        <taxon>Datureae</taxon>
        <taxon>Datura</taxon>
    </lineage>
</organism>
<dbReference type="Proteomes" id="UP000823775">
    <property type="component" value="Unassembled WGS sequence"/>
</dbReference>
<feature type="non-terminal residue" evidence="1">
    <location>
        <position position="113"/>
    </location>
</feature>
<gene>
    <name evidence="1" type="ORF">HAX54_027597</name>
</gene>
<evidence type="ECO:0000313" key="2">
    <source>
        <dbReference type="Proteomes" id="UP000823775"/>
    </source>
</evidence>
<reference evidence="1 2" key="1">
    <citation type="journal article" date="2021" name="BMC Genomics">
        <title>Datura genome reveals duplications of psychoactive alkaloid biosynthetic genes and high mutation rate following tissue culture.</title>
        <authorList>
            <person name="Rajewski A."/>
            <person name="Carter-House D."/>
            <person name="Stajich J."/>
            <person name="Litt A."/>
        </authorList>
    </citation>
    <scope>NUCLEOTIDE SEQUENCE [LARGE SCALE GENOMIC DNA]</scope>
    <source>
        <strain evidence="1">AR-01</strain>
    </source>
</reference>
<proteinExistence type="predicted"/>